<organism evidence="2 3">
    <name type="scientific">Halalkalibacter alkaliphilus</name>
    <dbReference type="NCBI Taxonomy" id="2917993"/>
    <lineage>
        <taxon>Bacteria</taxon>
        <taxon>Bacillati</taxon>
        <taxon>Bacillota</taxon>
        <taxon>Bacilli</taxon>
        <taxon>Bacillales</taxon>
        <taxon>Bacillaceae</taxon>
        <taxon>Halalkalibacter</taxon>
    </lineage>
</organism>
<keyword evidence="2" id="KW-0378">Hydrolase</keyword>
<dbReference type="InterPro" id="IPR051532">
    <property type="entry name" value="Ester_Hydrolysis_Enzymes"/>
</dbReference>
<gene>
    <name evidence="2" type="ORF">MF646_01265</name>
</gene>
<dbReference type="InterPro" id="IPR036514">
    <property type="entry name" value="SGNH_hydro_sf"/>
</dbReference>
<dbReference type="InterPro" id="IPR013830">
    <property type="entry name" value="SGNH_hydro"/>
</dbReference>
<protein>
    <submittedName>
        <fullName evidence="2">SGNH/GDSL hydrolase family protein</fullName>
    </submittedName>
</protein>
<sequence length="208" mass="23859">MKATKILFIGDSITDCGRLEDHDGLGYGYVRLLHDYLVTTYPSMTFQFVNVGINGNRIVDLFSRWQKDVIDHQPDFVSISIGINDVWRQLDRPEMEQVTPEDYNRIYIELLKEVRDKTNAKILLMEPTIIGEDPNSIGNEMLVDYVEIVNTVAKQFNGTVIPTNKAFINFLQSNPNHKLTTDSVHMNTKGNMLMATTWLKAIEDQLVY</sequence>
<dbReference type="GO" id="GO:0004622">
    <property type="term" value="F:phosphatidylcholine lysophospholipase activity"/>
    <property type="evidence" value="ECO:0007669"/>
    <property type="project" value="TreeGrafter"/>
</dbReference>
<feature type="domain" description="SGNH hydrolase-type esterase" evidence="1">
    <location>
        <begin position="8"/>
        <end position="191"/>
    </location>
</feature>
<comment type="caution">
    <text evidence="2">The sequence shown here is derived from an EMBL/GenBank/DDBJ whole genome shotgun (WGS) entry which is preliminary data.</text>
</comment>
<name>A0A9X2CP38_9BACI</name>
<dbReference type="PANTHER" id="PTHR30383:SF5">
    <property type="entry name" value="SGNH HYDROLASE-TYPE ESTERASE DOMAIN-CONTAINING PROTEIN"/>
    <property type="match status" value="1"/>
</dbReference>
<dbReference type="EMBL" id="JAKRYL010000001">
    <property type="protein sequence ID" value="MCL7745737.1"/>
    <property type="molecule type" value="Genomic_DNA"/>
</dbReference>
<dbReference type="AlphaFoldDB" id="A0A9X2CP38"/>
<dbReference type="Pfam" id="PF13472">
    <property type="entry name" value="Lipase_GDSL_2"/>
    <property type="match status" value="1"/>
</dbReference>
<dbReference type="Proteomes" id="UP001139150">
    <property type="component" value="Unassembled WGS sequence"/>
</dbReference>
<dbReference type="RefSeq" id="WP_250094665.1">
    <property type="nucleotide sequence ID" value="NZ_JAKRYL010000001.1"/>
</dbReference>
<evidence type="ECO:0000259" key="1">
    <source>
        <dbReference type="Pfam" id="PF13472"/>
    </source>
</evidence>
<evidence type="ECO:0000313" key="3">
    <source>
        <dbReference type="Proteomes" id="UP001139150"/>
    </source>
</evidence>
<dbReference type="PANTHER" id="PTHR30383">
    <property type="entry name" value="THIOESTERASE 1/PROTEASE 1/LYSOPHOSPHOLIPASE L1"/>
    <property type="match status" value="1"/>
</dbReference>
<keyword evidence="3" id="KW-1185">Reference proteome</keyword>
<evidence type="ECO:0000313" key="2">
    <source>
        <dbReference type="EMBL" id="MCL7745737.1"/>
    </source>
</evidence>
<dbReference type="Gene3D" id="3.40.50.1110">
    <property type="entry name" value="SGNH hydrolase"/>
    <property type="match status" value="1"/>
</dbReference>
<dbReference type="SUPFAM" id="SSF52266">
    <property type="entry name" value="SGNH hydrolase"/>
    <property type="match status" value="1"/>
</dbReference>
<proteinExistence type="predicted"/>
<reference evidence="2" key="1">
    <citation type="submission" date="2022-02" db="EMBL/GenBank/DDBJ databases">
        <title>Halalkalibacter sp. nov. isolated from Lonar Lake, India.</title>
        <authorList>
            <person name="Joshi A."/>
            <person name="Thite S."/>
            <person name="Lodha T."/>
        </authorList>
    </citation>
    <scope>NUCLEOTIDE SEQUENCE</scope>
    <source>
        <strain evidence="2">MEB205</strain>
    </source>
</reference>
<dbReference type="CDD" id="cd01834">
    <property type="entry name" value="SGNH_hydrolase_like_2"/>
    <property type="match status" value="1"/>
</dbReference>
<accession>A0A9X2CP38</accession>